<feature type="compositionally biased region" description="Polar residues" evidence="1">
    <location>
        <begin position="372"/>
        <end position="382"/>
    </location>
</feature>
<feature type="region of interest" description="Disordered" evidence="1">
    <location>
        <begin position="1"/>
        <end position="21"/>
    </location>
</feature>
<gene>
    <name evidence="2" type="ORF">NX722_14845</name>
</gene>
<comment type="caution">
    <text evidence="2">The sequence shown here is derived from an EMBL/GenBank/DDBJ whole genome shotgun (WGS) entry which is preliminary data.</text>
</comment>
<dbReference type="Proteomes" id="UP001209854">
    <property type="component" value="Unassembled WGS sequence"/>
</dbReference>
<evidence type="ECO:0000313" key="2">
    <source>
        <dbReference type="EMBL" id="MCW7553878.1"/>
    </source>
</evidence>
<proteinExistence type="predicted"/>
<keyword evidence="3" id="KW-1185">Reference proteome</keyword>
<evidence type="ECO:0000313" key="3">
    <source>
        <dbReference type="Proteomes" id="UP001209854"/>
    </source>
</evidence>
<dbReference type="RefSeq" id="WP_262563617.1">
    <property type="nucleotide sequence ID" value="NZ_JAPFCC010000001.1"/>
</dbReference>
<feature type="region of interest" description="Disordered" evidence="1">
    <location>
        <begin position="365"/>
        <end position="386"/>
    </location>
</feature>
<evidence type="ECO:0000256" key="1">
    <source>
        <dbReference type="SAM" id="MobiDB-lite"/>
    </source>
</evidence>
<name>A0ABT3MWY2_9GAMM</name>
<dbReference type="EMBL" id="JAPFCC010000001">
    <property type="protein sequence ID" value="MCW7553878.1"/>
    <property type="molecule type" value="Genomic_DNA"/>
</dbReference>
<accession>A0ABT3MWY2</accession>
<sequence length="581" mass="65461">MTDFVDTQQRENTRTYRSTPTTEMVTDNSLSTITKWKYVWKESSGNNATCDFSKFKVYVTDDHIRLLISKFQQSGWREPTKVGHFWTIRKVLTHAFNAQSSKQKAKVQFSTVTCTQFIHANYLSMISTGKGVSGNPIKVSYLGWLGSNLNSLCKKFGFGEIPKAARNLDTQSAALHSDNYTSKELRTIAFALLADRRALLTRYQDDTLTEAQRRFTFDRLICNAVFLTIYYLGTGQTETLSMFLEDDWVCQQSGAGRISIEGFKTRGNRVELRTFTPRATCKGFFESHLALSRAHSTTLGLDRHYLFRKMNGKAPTTGNLHFYAQKYLHKQSTRLRSLIENNPDFRLNCELLKSSVKQYAEQKMGRAKAADNTRNAPSTYDNSKYGKVSKGEARSQLAVGLTALHHLGENPDGGTIVAVAKTKETVGEVISHQEWEALRAGDAKHQVVEIQNGGFCKGADTPEKRKFQKAVDQTGILSDAEKSELGCGFVVKCFGCSNFGVVDDPHDIWRLLSFEKRLNEAMIAHQNVEHFLTNYGEVKAKINALKARFKKAHLKAATKLLARECHPLWDEVSVMDIFRGG</sequence>
<reference evidence="2 3" key="1">
    <citation type="submission" date="2022-10" db="EMBL/GenBank/DDBJ databases">
        <title>High-quality genome sequences of two octocoral-associated bacteria, Endozoicomonas euniceicola EF212 and Endozoicomonas gorgoniicola PS125.</title>
        <authorList>
            <person name="Chiou Y.-J."/>
            <person name="Chen Y.-H."/>
        </authorList>
    </citation>
    <scope>NUCLEOTIDE SEQUENCE [LARGE SCALE GENOMIC DNA]</scope>
    <source>
        <strain evidence="2 3">PS125</strain>
    </source>
</reference>
<protein>
    <recommendedName>
        <fullName evidence="4">Tyr recombinase domain-containing protein</fullName>
    </recommendedName>
</protein>
<evidence type="ECO:0008006" key="4">
    <source>
        <dbReference type="Google" id="ProtNLM"/>
    </source>
</evidence>
<organism evidence="2 3">
    <name type="scientific">Endozoicomonas gorgoniicola</name>
    <dbReference type="NCBI Taxonomy" id="1234144"/>
    <lineage>
        <taxon>Bacteria</taxon>
        <taxon>Pseudomonadati</taxon>
        <taxon>Pseudomonadota</taxon>
        <taxon>Gammaproteobacteria</taxon>
        <taxon>Oceanospirillales</taxon>
        <taxon>Endozoicomonadaceae</taxon>
        <taxon>Endozoicomonas</taxon>
    </lineage>
</organism>